<dbReference type="OrthoDB" id="6623990at2"/>
<feature type="transmembrane region" description="Helical" evidence="1">
    <location>
        <begin position="291"/>
        <end position="309"/>
    </location>
</feature>
<keyword evidence="3" id="KW-0012">Acyltransferase</keyword>
<keyword evidence="1" id="KW-0472">Membrane</keyword>
<feature type="transmembrane region" description="Helical" evidence="1">
    <location>
        <begin position="142"/>
        <end position="162"/>
    </location>
</feature>
<accession>A0A371AVN6</accession>
<dbReference type="PANTHER" id="PTHR36927:SF3">
    <property type="entry name" value="GLUCANS BIOSYNTHESIS PROTEIN C"/>
    <property type="match status" value="1"/>
</dbReference>
<dbReference type="AlphaFoldDB" id="A0A371AVN6"/>
<feature type="transmembrane region" description="Helical" evidence="1">
    <location>
        <begin position="315"/>
        <end position="337"/>
    </location>
</feature>
<protein>
    <submittedName>
        <fullName evidence="3">Acyltransferase</fullName>
    </submittedName>
</protein>
<feature type="transmembrane region" description="Helical" evidence="1">
    <location>
        <begin position="174"/>
        <end position="192"/>
    </location>
</feature>
<keyword evidence="1" id="KW-0812">Transmembrane</keyword>
<feature type="transmembrane region" description="Helical" evidence="1">
    <location>
        <begin position="12"/>
        <end position="30"/>
    </location>
</feature>
<keyword evidence="1" id="KW-1133">Transmembrane helix</keyword>
<dbReference type="GO" id="GO:0016747">
    <property type="term" value="F:acyltransferase activity, transferring groups other than amino-acyl groups"/>
    <property type="evidence" value="ECO:0007669"/>
    <property type="project" value="InterPro"/>
</dbReference>
<dbReference type="EMBL" id="QRCT01000020">
    <property type="protein sequence ID" value="RDU23633.1"/>
    <property type="molecule type" value="Genomic_DNA"/>
</dbReference>
<name>A0A371AVN6_9FIRM</name>
<sequence>MRKYYIDNIRILCILLLIPFHAAMIFNSFGENWYIHSQENSAATLFIVGIYPWWMSGLFVLAGMSSVYALKKRTVRQYIKERFLKLFLPFLSALALLIPVQPYIADQFFNNYHGNYFEHLSIFFTLTDWTGYDGHFTPGHTWFILYLFLISLISIPFMVWNYNREKKIIGTKMTMLKLLLLFVIPLIATPILNIGGKSVGGFAAYFLLGYFILSMEEVQVRLEKYCMPLGIVWIIMIVIYCSLYQSGMKGIFSDIVQNVFSWIGILAMIGLGKRFLNFNNCFTKYFAPASFPIYIFHQSIIVIVGYVIVQRVQLLSIQYISIVISSFLLTIIMYELCKRIAVTRFLFGIKR</sequence>
<evidence type="ECO:0000259" key="2">
    <source>
        <dbReference type="Pfam" id="PF01757"/>
    </source>
</evidence>
<dbReference type="InterPro" id="IPR050623">
    <property type="entry name" value="Glucan_succinyl_AcylTrfase"/>
</dbReference>
<feature type="transmembrane region" description="Helical" evidence="1">
    <location>
        <begin position="225"/>
        <end position="245"/>
    </location>
</feature>
<evidence type="ECO:0000256" key="1">
    <source>
        <dbReference type="SAM" id="Phobius"/>
    </source>
</evidence>
<gene>
    <name evidence="3" type="ORF">DWV06_08605</name>
</gene>
<proteinExistence type="predicted"/>
<organism evidence="3 4">
    <name type="scientific">Anaerosacchariphilus polymeriproducens</name>
    <dbReference type="NCBI Taxonomy" id="1812858"/>
    <lineage>
        <taxon>Bacteria</taxon>
        <taxon>Bacillati</taxon>
        <taxon>Bacillota</taxon>
        <taxon>Clostridia</taxon>
        <taxon>Lachnospirales</taxon>
        <taxon>Lachnospiraceae</taxon>
        <taxon>Anaerosacchariphilus</taxon>
    </lineage>
</organism>
<reference evidence="3 4" key="1">
    <citation type="submission" date="2018-07" db="EMBL/GenBank/DDBJ databases">
        <title>Anaerosacharophilus polymeroproducens gen. nov. sp. nov., an anaerobic bacterium isolated from salt field.</title>
        <authorList>
            <person name="Kim W."/>
            <person name="Yang S.-H."/>
            <person name="Oh J."/>
            <person name="Lee J.-H."/>
            <person name="Kwon K.K."/>
        </authorList>
    </citation>
    <scope>NUCLEOTIDE SEQUENCE [LARGE SCALE GENOMIC DNA]</scope>
    <source>
        <strain evidence="3 4">MCWD5</strain>
    </source>
</reference>
<feature type="transmembrane region" description="Helical" evidence="1">
    <location>
        <begin position="50"/>
        <end position="71"/>
    </location>
</feature>
<dbReference type="PANTHER" id="PTHR36927">
    <property type="entry name" value="BLR4337 PROTEIN"/>
    <property type="match status" value="1"/>
</dbReference>
<feature type="domain" description="Acyltransferase 3" evidence="2">
    <location>
        <begin position="4"/>
        <end position="334"/>
    </location>
</feature>
<feature type="transmembrane region" description="Helical" evidence="1">
    <location>
        <begin position="251"/>
        <end position="271"/>
    </location>
</feature>
<dbReference type="InterPro" id="IPR002656">
    <property type="entry name" value="Acyl_transf_3_dom"/>
</dbReference>
<keyword evidence="3" id="KW-0808">Transferase</keyword>
<dbReference type="Proteomes" id="UP000255036">
    <property type="component" value="Unassembled WGS sequence"/>
</dbReference>
<evidence type="ECO:0000313" key="4">
    <source>
        <dbReference type="Proteomes" id="UP000255036"/>
    </source>
</evidence>
<feature type="transmembrane region" description="Helical" evidence="1">
    <location>
        <begin position="198"/>
        <end position="213"/>
    </location>
</feature>
<feature type="transmembrane region" description="Helical" evidence="1">
    <location>
        <begin position="83"/>
        <end position="104"/>
    </location>
</feature>
<dbReference type="RefSeq" id="WP_115481778.1">
    <property type="nucleotide sequence ID" value="NZ_QRCT01000020.1"/>
</dbReference>
<dbReference type="Pfam" id="PF01757">
    <property type="entry name" value="Acyl_transf_3"/>
    <property type="match status" value="1"/>
</dbReference>
<comment type="caution">
    <text evidence="3">The sequence shown here is derived from an EMBL/GenBank/DDBJ whole genome shotgun (WGS) entry which is preliminary data.</text>
</comment>
<evidence type="ECO:0000313" key="3">
    <source>
        <dbReference type="EMBL" id="RDU23633.1"/>
    </source>
</evidence>
<keyword evidence="4" id="KW-1185">Reference proteome</keyword>